<dbReference type="AlphaFoldDB" id="A0A919TJ11"/>
<dbReference type="Pfam" id="PF25547">
    <property type="entry name" value="WXG100_2"/>
    <property type="match status" value="1"/>
</dbReference>
<evidence type="ECO:0000313" key="2">
    <source>
        <dbReference type="EMBL" id="GIF04268.1"/>
    </source>
</evidence>
<name>A0A919TJ11_9ACTN</name>
<protein>
    <recommendedName>
        <fullName evidence="1">Outer membrane channel protein CpnT-like N-terminal domain-containing protein</fullName>
    </recommendedName>
</protein>
<evidence type="ECO:0000259" key="1">
    <source>
        <dbReference type="Pfam" id="PF25547"/>
    </source>
</evidence>
<comment type="caution">
    <text evidence="2">The sequence shown here is derived from an EMBL/GenBank/DDBJ whole genome shotgun (WGS) entry which is preliminary data.</text>
</comment>
<dbReference type="Proteomes" id="UP000629619">
    <property type="component" value="Unassembled WGS sequence"/>
</dbReference>
<dbReference type="EMBL" id="BOMW01000017">
    <property type="protein sequence ID" value="GIF04268.1"/>
    <property type="molecule type" value="Genomic_DNA"/>
</dbReference>
<sequence>MTITLPPELIEPLSWIGLEWPEADEDQLQADGRAWIEHGTRMRAHAEQATATARQVWLANEGAGVEAFERWWNGEDGPGRHLTEAATAAELIGGALIAMAGVTIGLKAAFLAQLTALAIEVGQAVATATVTAGATLAEIPAWIALTRTACRKLIHEAMALIEREIAALLRKAAGMLERAGARTLAEKTVDGSRRTAFRGLMHEVENADVRSPVNGATFYSGEQPGGEKMRSFAEKQVDGVTSTTLEMTPGGRRFDDMRLFEAGSPVARNQAYGIWQRLSERYAQNATGEATAWTHNAWSRSVWNTAEKPALQANPNITRIIENDPFGVT</sequence>
<dbReference type="RefSeq" id="WP_203678058.1">
    <property type="nucleotide sequence ID" value="NZ_BOMW01000017.1"/>
</dbReference>
<evidence type="ECO:0000313" key="3">
    <source>
        <dbReference type="Proteomes" id="UP000629619"/>
    </source>
</evidence>
<organism evidence="2 3">
    <name type="scientific">Actinoplanes siamensis</name>
    <dbReference type="NCBI Taxonomy" id="1223317"/>
    <lineage>
        <taxon>Bacteria</taxon>
        <taxon>Bacillati</taxon>
        <taxon>Actinomycetota</taxon>
        <taxon>Actinomycetes</taxon>
        <taxon>Micromonosporales</taxon>
        <taxon>Micromonosporaceae</taxon>
        <taxon>Actinoplanes</taxon>
    </lineage>
</organism>
<dbReference type="SUPFAM" id="SSF52309">
    <property type="entry name" value="N-(deoxy)ribosyltransferase-like"/>
    <property type="match status" value="1"/>
</dbReference>
<feature type="domain" description="Outer membrane channel protein CpnT-like N-terminal" evidence="1">
    <location>
        <begin position="19"/>
        <end position="143"/>
    </location>
</feature>
<keyword evidence="3" id="KW-1185">Reference proteome</keyword>
<reference evidence="2" key="1">
    <citation type="submission" date="2021-01" db="EMBL/GenBank/DDBJ databases">
        <title>Whole genome shotgun sequence of Actinoplanes siamensis NBRC 109076.</title>
        <authorList>
            <person name="Komaki H."/>
            <person name="Tamura T."/>
        </authorList>
    </citation>
    <scope>NUCLEOTIDE SEQUENCE</scope>
    <source>
        <strain evidence="2">NBRC 109076</strain>
    </source>
</reference>
<gene>
    <name evidence="2" type="ORF">Asi03nite_18060</name>
</gene>
<accession>A0A919TJ11</accession>
<dbReference type="InterPro" id="IPR057746">
    <property type="entry name" value="CpnT-like_N"/>
</dbReference>
<proteinExistence type="predicted"/>